<evidence type="ECO:0000259" key="2">
    <source>
        <dbReference type="Pfam" id="PF01926"/>
    </source>
</evidence>
<organism evidence="3">
    <name type="scientific">uncultured Acidimicrobiales bacterium</name>
    <dbReference type="NCBI Taxonomy" id="310071"/>
    <lineage>
        <taxon>Bacteria</taxon>
        <taxon>Bacillati</taxon>
        <taxon>Actinomycetota</taxon>
        <taxon>Acidimicrobiia</taxon>
        <taxon>Acidimicrobiales</taxon>
        <taxon>environmental samples</taxon>
    </lineage>
</organism>
<accession>A0A6J4I3V8</accession>
<dbReference type="GO" id="GO:0005525">
    <property type="term" value="F:GTP binding"/>
    <property type="evidence" value="ECO:0007669"/>
    <property type="project" value="InterPro"/>
</dbReference>
<dbReference type="PANTHER" id="PTHR42698">
    <property type="entry name" value="GTPASE ERA"/>
    <property type="match status" value="1"/>
</dbReference>
<dbReference type="GO" id="GO:0043024">
    <property type="term" value="F:ribosomal small subunit binding"/>
    <property type="evidence" value="ECO:0007669"/>
    <property type="project" value="TreeGrafter"/>
</dbReference>
<dbReference type="PANTHER" id="PTHR42698:SF1">
    <property type="entry name" value="GTPASE ERA, MITOCHONDRIAL"/>
    <property type="match status" value="1"/>
</dbReference>
<keyword evidence="1" id="KW-0812">Transmembrane</keyword>
<gene>
    <name evidence="3" type="ORF">AVDCRST_MAG20-1766</name>
</gene>
<dbReference type="SUPFAM" id="SSF52540">
    <property type="entry name" value="P-loop containing nucleoside triphosphate hydrolases"/>
    <property type="match status" value="1"/>
</dbReference>
<evidence type="ECO:0000256" key="1">
    <source>
        <dbReference type="SAM" id="Phobius"/>
    </source>
</evidence>
<evidence type="ECO:0000313" key="3">
    <source>
        <dbReference type="EMBL" id="CAA9241876.1"/>
    </source>
</evidence>
<dbReference type="GO" id="GO:0000028">
    <property type="term" value="P:ribosomal small subunit assembly"/>
    <property type="evidence" value="ECO:0007669"/>
    <property type="project" value="TreeGrafter"/>
</dbReference>
<dbReference type="EMBL" id="CADCSY010000080">
    <property type="protein sequence ID" value="CAA9241876.1"/>
    <property type="molecule type" value="Genomic_DNA"/>
</dbReference>
<sequence>MSLRRRDATPDLEQRLSAVQAAVGAGAGILPEPVAATGLALVTQAGERLGHGLEHTVVALAGATGSGKSSLFNALAGEDLSRVGVTRPTTSTTHACWWGPDASGLLDWLQVPRRHHAAADPDLSGLVLLDLPDHDSTAVEHRREVDRVVRVADVVVWVLDPQKYADRAVHEGYLRPLAHHAGVLLVVLHQADRLGPEQLAACRADLGRLLADEGLEGVSLLTTSVRAEGGTEPLRAALEERVQAHRSAIGRLEADLVAYADVLGDGCGGPTPRSRPHDRRAVTAALADAAGVDAVVRAVSASHRSQAVAATGWPATRWLRRLRPDPLRRLHLGRAVGAGGRTSLPPASAASVARVETTVLGVASEAAAGLPLAWADAVHDEAAARLGTLPARLDASIAATDLGSSRRPVWWRAVGGVQVVLAVVAIIGALWLAALAGLAYLQLSELASPDVGPVPLPTAMLLGGILAGLLLAVLSRILSSIGAQRRARRARARLEEGVAEVARTEVFEPVAGVLDRHVRYCEAVEVAAGRARTT</sequence>
<dbReference type="GO" id="GO:0005829">
    <property type="term" value="C:cytosol"/>
    <property type="evidence" value="ECO:0007669"/>
    <property type="project" value="TreeGrafter"/>
</dbReference>
<proteinExistence type="predicted"/>
<dbReference type="Pfam" id="PF01926">
    <property type="entry name" value="MMR_HSR1"/>
    <property type="match status" value="1"/>
</dbReference>
<keyword evidence="1" id="KW-1133">Transmembrane helix</keyword>
<reference evidence="3" key="1">
    <citation type="submission" date="2020-02" db="EMBL/GenBank/DDBJ databases">
        <authorList>
            <person name="Meier V. D."/>
        </authorList>
    </citation>
    <scope>NUCLEOTIDE SEQUENCE</scope>
    <source>
        <strain evidence="3">AVDCRST_MAG20</strain>
    </source>
</reference>
<dbReference type="AlphaFoldDB" id="A0A6J4I3V8"/>
<feature type="transmembrane region" description="Helical" evidence="1">
    <location>
        <begin position="461"/>
        <end position="483"/>
    </location>
</feature>
<dbReference type="InterPro" id="IPR006073">
    <property type="entry name" value="GTP-bd"/>
</dbReference>
<dbReference type="InterPro" id="IPR005662">
    <property type="entry name" value="GTPase_Era-like"/>
</dbReference>
<feature type="transmembrane region" description="Helical" evidence="1">
    <location>
        <begin position="413"/>
        <end position="441"/>
    </location>
</feature>
<dbReference type="InterPro" id="IPR027417">
    <property type="entry name" value="P-loop_NTPase"/>
</dbReference>
<dbReference type="Gene3D" id="3.40.50.300">
    <property type="entry name" value="P-loop containing nucleotide triphosphate hydrolases"/>
    <property type="match status" value="1"/>
</dbReference>
<feature type="domain" description="G" evidence="2">
    <location>
        <begin position="58"/>
        <end position="168"/>
    </location>
</feature>
<name>A0A6J4I3V8_9ACTN</name>
<dbReference type="GO" id="GO:0019843">
    <property type="term" value="F:rRNA binding"/>
    <property type="evidence" value="ECO:0007669"/>
    <property type="project" value="TreeGrafter"/>
</dbReference>
<keyword evidence="3" id="KW-0067">ATP-binding</keyword>
<keyword evidence="1" id="KW-0472">Membrane</keyword>
<dbReference type="GO" id="GO:0005524">
    <property type="term" value="F:ATP binding"/>
    <property type="evidence" value="ECO:0007669"/>
    <property type="project" value="UniProtKB-KW"/>
</dbReference>
<protein>
    <submittedName>
        <fullName evidence="3">Putative ATP-binding membrane protein</fullName>
    </submittedName>
</protein>
<keyword evidence="3" id="KW-0547">Nucleotide-binding</keyword>